<organism evidence="1 2">
    <name type="scientific">Nephila pilipes</name>
    <name type="common">Giant wood spider</name>
    <name type="synonym">Nephila maculata</name>
    <dbReference type="NCBI Taxonomy" id="299642"/>
    <lineage>
        <taxon>Eukaryota</taxon>
        <taxon>Metazoa</taxon>
        <taxon>Ecdysozoa</taxon>
        <taxon>Arthropoda</taxon>
        <taxon>Chelicerata</taxon>
        <taxon>Arachnida</taxon>
        <taxon>Araneae</taxon>
        <taxon>Araneomorphae</taxon>
        <taxon>Entelegynae</taxon>
        <taxon>Araneoidea</taxon>
        <taxon>Nephilidae</taxon>
        <taxon>Nephila</taxon>
    </lineage>
</organism>
<name>A0A8X6TDS6_NEPPI</name>
<keyword evidence="2" id="KW-1185">Reference proteome</keyword>
<protein>
    <submittedName>
        <fullName evidence="1">Uncharacterized protein</fullName>
    </submittedName>
</protein>
<dbReference type="AlphaFoldDB" id="A0A8X6TDS6"/>
<gene>
    <name evidence="1" type="ORF">NPIL_476091</name>
</gene>
<dbReference type="Proteomes" id="UP000887013">
    <property type="component" value="Unassembled WGS sequence"/>
</dbReference>
<comment type="caution">
    <text evidence="1">The sequence shown here is derived from an EMBL/GenBank/DDBJ whole genome shotgun (WGS) entry which is preliminary data.</text>
</comment>
<evidence type="ECO:0000313" key="1">
    <source>
        <dbReference type="EMBL" id="GFS97677.1"/>
    </source>
</evidence>
<proteinExistence type="predicted"/>
<dbReference type="OrthoDB" id="10652414at2759"/>
<reference evidence="1" key="1">
    <citation type="submission" date="2020-08" db="EMBL/GenBank/DDBJ databases">
        <title>Multicomponent nature underlies the extraordinary mechanical properties of spider dragline silk.</title>
        <authorList>
            <person name="Kono N."/>
            <person name="Nakamura H."/>
            <person name="Mori M."/>
            <person name="Yoshida Y."/>
            <person name="Ohtoshi R."/>
            <person name="Malay A.D."/>
            <person name="Moran D.A.P."/>
            <person name="Tomita M."/>
            <person name="Numata K."/>
            <person name="Arakawa K."/>
        </authorList>
    </citation>
    <scope>NUCLEOTIDE SEQUENCE</scope>
</reference>
<sequence length="128" mass="14518">MATVKKKQKKPPELVITTGGLTASLPKRKKKNKVINIQISVTPPFRANRRISRRLRRGQGCLVVQINDLLPVPNSSSVVGYVWTNEKYTRVGRPTIKIPVFFFSFSLNKLYKVLSTVELVSERDEGCF</sequence>
<dbReference type="EMBL" id="BMAW01006175">
    <property type="protein sequence ID" value="GFS97677.1"/>
    <property type="molecule type" value="Genomic_DNA"/>
</dbReference>
<evidence type="ECO:0000313" key="2">
    <source>
        <dbReference type="Proteomes" id="UP000887013"/>
    </source>
</evidence>
<accession>A0A8X6TDS6</accession>